<dbReference type="InterPro" id="IPR037518">
    <property type="entry name" value="MPN"/>
</dbReference>
<evidence type="ECO:0000313" key="2">
    <source>
        <dbReference type="EMBL" id="KAF4658187.1"/>
    </source>
</evidence>
<dbReference type="InterPro" id="IPR000555">
    <property type="entry name" value="JAMM/MPN+_dom"/>
</dbReference>
<accession>A0A7J6LFZ3</accession>
<dbReference type="PANTHER" id="PTHR12947:SF13">
    <property type="entry name" value="FI19924P1"/>
    <property type="match status" value="1"/>
</dbReference>
<comment type="caution">
    <text evidence="2">The sequence shown here is derived from an EMBL/GenBank/DDBJ whole genome shotgun (WGS) entry which is preliminary data.</text>
</comment>
<dbReference type="PANTHER" id="PTHR12947">
    <property type="entry name" value="AMSH-LIKE PROTEASE"/>
    <property type="match status" value="1"/>
</dbReference>
<dbReference type="Proteomes" id="UP000591131">
    <property type="component" value="Unassembled WGS sequence"/>
</dbReference>
<reference evidence="2 3" key="1">
    <citation type="submission" date="2020-04" db="EMBL/GenBank/DDBJ databases">
        <title>Perkinsus chesapeaki whole genome sequence.</title>
        <authorList>
            <person name="Bogema D.R."/>
        </authorList>
    </citation>
    <scope>NUCLEOTIDE SEQUENCE [LARGE SCALE GENOMIC DNA]</scope>
    <source>
        <strain evidence="2">ATCC PRA-425</strain>
    </source>
</reference>
<gene>
    <name evidence="2" type="ORF">FOL47_008133</name>
</gene>
<evidence type="ECO:0000259" key="1">
    <source>
        <dbReference type="PROSITE" id="PS50249"/>
    </source>
</evidence>
<sequence length="156" mass="17391">MSVKTHRSPWRASSSADISLMLGTCSLKSFRGPILEGQCPPVLDFALSNGLLCIGWIHTHPSQSCFLSSIDLHTSLGYQVLCDEALAIVVAPTDPQHQPCGVFRLTEYGIAYLKTCNRRGFHKHSDAQMPLYELVAPKEWSIVTDFETCIVDRRVR</sequence>
<evidence type="ECO:0000313" key="3">
    <source>
        <dbReference type="Proteomes" id="UP000591131"/>
    </source>
</evidence>
<organism evidence="2 3">
    <name type="scientific">Perkinsus chesapeaki</name>
    <name type="common">Clam parasite</name>
    <name type="synonym">Perkinsus andrewsi</name>
    <dbReference type="NCBI Taxonomy" id="330153"/>
    <lineage>
        <taxon>Eukaryota</taxon>
        <taxon>Sar</taxon>
        <taxon>Alveolata</taxon>
        <taxon>Perkinsozoa</taxon>
        <taxon>Perkinsea</taxon>
        <taxon>Perkinsida</taxon>
        <taxon>Perkinsidae</taxon>
        <taxon>Perkinsus</taxon>
    </lineage>
</organism>
<dbReference type="GO" id="GO:0016020">
    <property type="term" value="C:membrane"/>
    <property type="evidence" value="ECO:0007669"/>
    <property type="project" value="TreeGrafter"/>
</dbReference>
<dbReference type="GO" id="GO:0008237">
    <property type="term" value="F:metallopeptidase activity"/>
    <property type="evidence" value="ECO:0007669"/>
    <property type="project" value="InterPro"/>
</dbReference>
<dbReference type="Gene3D" id="3.40.140.10">
    <property type="entry name" value="Cytidine Deaminase, domain 2"/>
    <property type="match status" value="1"/>
</dbReference>
<proteinExistence type="predicted"/>
<dbReference type="GO" id="GO:0005768">
    <property type="term" value="C:endosome"/>
    <property type="evidence" value="ECO:0007669"/>
    <property type="project" value="TreeGrafter"/>
</dbReference>
<dbReference type="GO" id="GO:0070536">
    <property type="term" value="P:protein K63-linked deubiquitination"/>
    <property type="evidence" value="ECO:0007669"/>
    <property type="project" value="TreeGrafter"/>
</dbReference>
<dbReference type="Pfam" id="PF01398">
    <property type="entry name" value="JAB"/>
    <property type="match status" value="1"/>
</dbReference>
<feature type="domain" description="MPN" evidence="1">
    <location>
        <begin position="1"/>
        <end position="109"/>
    </location>
</feature>
<dbReference type="EMBL" id="JAAPAO010000505">
    <property type="protein sequence ID" value="KAF4658187.1"/>
    <property type="molecule type" value="Genomic_DNA"/>
</dbReference>
<dbReference type="AlphaFoldDB" id="A0A7J6LFZ3"/>
<name>A0A7J6LFZ3_PERCH</name>
<dbReference type="SUPFAM" id="SSF102712">
    <property type="entry name" value="JAB1/MPN domain"/>
    <property type="match status" value="1"/>
</dbReference>
<keyword evidence="3" id="KW-1185">Reference proteome</keyword>
<dbReference type="OrthoDB" id="3640at2759"/>
<dbReference type="PROSITE" id="PS50249">
    <property type="entry name" value="MPN"/>
    <property type="match status" value="1"/>
</dbReference>
<protein>
    <recommendedName>
        <fullName evidence="1">MPN domain-containing protein</fullName>
    </recommendedName>
</protein>